<reference evidence="1 2" key="1">
    <citation type="submission" date="2018-06" db="EMBL/GenBank/DDBJ databases">
        <title>Genomic Encyclopedia of Type Strains, Phase III (KMG-III): the genomes of soil and plant-associated and newly described type strains.</title>
        <authorList>
            <person name="Whitman W."/>
        </authorList>
    </citation>
    <scope>NUCLEOTIDE SEQUENCE [LARGE SCALE GENOMIC DNA]</scope>
    <source>
        <strain evidence="1 2">CECT 7730</strain>
    </source>
</reference>
<keyword evidence="2" id="KW-1185">Reference proteome</keyword>
<accession>A0A318V0W5</accession>
<evidence type="ECO:0000313" key="2">
    <source>
        <dbReference type="Proteomes" id="UP000247551"/>
    </source>
</evidence>
<comment type="caution">
    <text evidence="1">The sequence shown here is derived from an EMBL/GenBank/DDBJ whole genome shotgun (WGS) entry which is preliminary data.</text>
</comment>
<dbReference type="EMBL" id="QKLW01000003">
    <property type="protein sequence ID" value="PYF82392.1"/>
    <property type="molecule type" value="Genomic_DNA"/>
</dbReference>
<sequence>MNVDPKYLSTLLEPLENENILTLQEYLVILKGMGVKLQEPNCKVDDKFDFHFRYMSARKLISSLDGKCDLDSLGYLSASSYAELVYQGDKTIMKAVKEEPSSNNTFTFNGPVTNQHAQFGNNTQTVTINIQELVEQVAESGDKEAKGMLMKLLENPTISGLVGGSASALIGLLENI</sequence>
<evidence type="ECO:0000313" key="1">
    <source>
        <dbReference type="EMBL" id="PYF82392.1"/>
    </source>
</evidence>
<dbReference type="AlphaFoldDB" id="A0A318V0W5"/>
<proteinExistence type="predicted"/>
<organism evidence="1 2">
    <name type="scientific">Marinomonas alcarazii</name>
    <dbReference type="NCBI Taxonomy" id="491949"/>
    <lineage>
        <taxon>Bacteria</taxon>
        <taxon>Pseudomonadati</taxon>
        <taxon>Pseudomonadota</taxon>
        <taxon>Gammaproteobacteria</taxon>
        <taxon>Oceanospirillales</taxon>
        <taxon>Oceanospirillaceae</taxon>
        <taxon>Marinomonas</taxon>
    </lineage>
</organism>
<protein>
    <submittedName>
        <fullName evidence="1">Uncharacterized protein</fullName>
    </submittedName>
</protein>
<gene>
    <name evidence="1" type="ORF">DFP75_103220</name>
</gene>
<dbReference type="Proteomes" id="UP000247551">
    <property type="component" value="Unassembled WGS sequence"/>
</dbReference>
<name>A0A318V0W5_9GAMM</name>
<dbReference type="RefSeq" id="WP_110574903.1">
    <property type="nucleotide sequence ID" value="NZ_QKLW01000003.1"/>
</dbReference>